<organism evidence="2">
    <name type="scientific">termite gut metagenome</name>
    <dbReference type="NCBI Taxonomy" id="433724"/>
    <lineage>
        <taxon>unclassified sequences</taxon>
        <taxon>metagenomes</taxon>
        <taxon>organismal metagenomes</taxon>
    </lineage>
</organism>
<comment type="caution">
    <text evidence="2">The sequence shown here is derived from an EMBL/GenBank/DDBJ whole genome shotgun (WGS) entry which is preliminary data.</text>
</comment>
<dbReference type="PANTHER" id="PTHR22916:SF3">
    <property type="entry name" value="UDP-GLCNAC:BETAGAL BETA-1,3-N-ACETYLGLUCOSAMINYLTRANSFERASE-LIKE PROTEIN 1"/>
    <property type="match status" value="1"/>
</dbReference>
<dbReference type="AlphaFoldDB" id="A0A5J4SS82"/>
<dbReference type="InterPro" id="IPR029044">
    <property type="entry name" value="Nucleotide-diphossugar_trans"/>
</dbReference>
<evidence type="ECO:0000313" key="2">
    <source>
        <dbReference type="EMBL" id="KAA6348120.1"/>
    </source>
</evidence>
<gene>
    <name evidence="2" type="ORF">EZS27_004469</name>
</gene>
<dbReference type="SUPFAM" id="SSF53448">
    <property type="entry name" value="Nucleotide-diphospho-sugar transferases"/>
    <property type="match status" value="1"/>
</dbReference>
<dbReference type="PANTHER" id="PTHR22916">
    <property type="entry name" value="GLYCOSYLTRANSFERASE"/>
    <property type="match status" value="1"/>
</dbReference>
<keyword evidence="2" id="KW-0808">Transferase</keyword>
<dbReference type="Gene3D" id="3.90.550.10">
    <property type="entry name" value="Spore Coat Polysaccharide Biosynthesis Protein SpsA, Chain A"/>
    <property type="match status" value="1"/>
</dbReference>
<keyword evidence="2" id="KW-0328">Glycosyltransferase</keyword>
<protein>
    <submittedName>
        <fullName evidence="2">Putative teichuronic acid biosynthesis glycosyltransferase TuaG</fullName>
        <ecNumber evidence="2">2.4.-.-</ecNumber>
    </submittedName>
</protein>
<evidence type="ECO:0000259" key="1">
    <source>
        <dbReference type="Pfam" id="PF00535"/>
    </source>
</evidence>
<dbReference type="InterPro" id="IPR001173">
    <property type="entry name" value="Glyco_trans_2-like"/>
</dbReference>
<reference evidence="2" key="1">
    <citation type="submission" date="2019-03" db="EMBL/GenBank/DDBJ databases">
        <title>Single cell metagenomics reveals metabolic interactions within the superorganism composed of flagellate Streblomastix strix and complex community of Bacteroidetes bacteria on its surface.</title>
        <authorList>
            <person name="Treitli S.C."/>
            <person name="Kolisko M."/>
            <person name="Husnik F."/>
            <person name="Keeling P."/>
            <person name="Hampl V."/>
        </authorList>
    </citation>
    <scope>NUCLEOTIDE SEQUENCE</scope>
    <source>
        <strain evidence="2">STM</strain>
    </source>
</reference>
<dbReference type="GO" id="GO:0016758">
    <property type="term" value="F:hexosyltransferase activity"/>
    <property type="evidence" value="ECO:0007669"/>
    <property type="project" value="UniProtKB-ARBA"/>
</dbReference>
<accession>A0A5J4SS82</accession>
<name>A0A5J4SS82_9ZZZZ</name>
<sequence>MNIINNLPLVSVVVPCYNHAQYVEECIESVVNQTYKNIQLIVIDDGSKDKSPEILKELQKKYGFILECQKNIGLSKTLNKAIKKYVKGKYYTNIASDDYWCLDKIEKQVSYMEANVEAAMVFGRCTHISSKGLILSSIPDMKIEFLDFETLYMCNIIPALTVMIRSEIIINLGGFNEESYIEDVDLWLRIAYKYKIAYMNDIFGFLRLSDNSASRNVVEMYPAVLNIIDQWKDKIPQSLYNKKIEEYKLSAFNAYSRNYKKKAIRFLPLTLKNYFSIIFLRGLIKLFLYWK</sequence>
<proteinExistence type="predicted"/>
<dbReference type="EMBL" id="SNRY01000077">
    <property type="protein sequence ID" value="KAA6348120.1"/>
    <property type="molecule type" value="Genomic_DNA"/>
</dbReference>
<dbReference type="Pfam" id="PF00535">
    <property type="entry name" value="Glycos_transf_2"/>
    <property type="match status" value="1"/>
</dbReference>
<feature type="domain" description="Glycosyltransferase 2-like" evidence="1">
    <location>
        <begin position="11"/>
        <end position="124"/>
    </location>
</feature>
<dbReference type="EC" id="2.4.-.-" evidence="2"/>